<reference evidence="6 7" key="1">
    <citation type="submission" date="2020-07" db="EMBL/GenBank/DDBJ databases">
        <title>Sequencing the genomes of 1000 actinobacteria strains.</title>
        <authorList>
            <person name="Klenk H.-P."/>
        </authorList>
    </citation>
    <scope>NUCLEOTIDE SEQUENCE [LARGE SCALE GENOMIC DNA]</scope>
    <source>
        <strain evidence="6 7">DSM 44749</strain>
    </source>
</reference>
<feature type="active site" description="Proton acceptor" evidence="4">
    <location>
        <position position="358"/>
    </location>
</feature>
<feature type="active site" description="Proton donor" evidence="4">
    <location>
        <position position="305"/>
    </location>
</feature>
<dbReference type="InterPro" id="IPR010497">
    <property type="entry name" value="Epoxide_hydro_N"/>
</dbReference>
<name>A0A852W128_PSEA5</name>
<evidence type="ECO:0000256" key="2">
    <source>
        <dbReference type="ARBA" id="ARBA00022797"/>
    </source>
</evidence>
<keyword evidence="3 6" id="KW-0378">Hydrolase</keyword>
<dbReference type="InterPro" id="IPR000639">
    <property type="entry name" value="Epox_hydrolase-like"/>
</dbReference>
<dbReference type="EMBL" id="JACCCZ010000001">
    <property type="protein sequence ID" value="NYG02060.1"/>
    <property type="molecule type" value="Genomic_DNA"/>
</dbReference>
<evidence type="ECO:0000256" key="3">
    <source>
        <dbReference type="ARBA" id="ARBA00022801"/>
    </source>
</evidence>
<dbReference type="PANTHER" id="PTHR21661:SF35">
    <property type="entry name" value="EPOXIDE HYDROLASE"/>
    <property type="match status" value="1"/>
</dbReference>
<dbReference type="InterPro" id="IPR016292">
    <property type="entry name" value="Epoxide_hydrolase"/>
</dbReference>
<accession>A0A852W128</accession>
<dbReference type="GO" id="GO:0097176">
    <property type="term" value="P:epoxide metabolic process"/>
    <property type="evidence" value="ECO:0007669"/>
    <property type="project" value="TreeGrafter"/>
</dbReference>
<dbReference type="AlphaFoldDB" id="A0A852W128"/>
<sequence length="380" mass="41703">MPITPFRPDVPDVVLDRLRARLADVDWPEPETVTDASQGPPLRAMQELVEYWRTDYDWRRAETVLDGFGQYRTEIDGLGVHFLHVRSPEADALPLLLCHGWPGSVLEFRDVIGPLTDPVAHGGSAEDAFHVVVPSMPGFGFSDRPTGPGWNVGRIARAWAVLMDRLGHGERWGAQGGDWGAAVVDRLGRDVPPGLRGIHLNLVPAFPTAEEVAAADAEEQEMIASATRYRDGMSAYAFAQSTRPQTIGYMLADNPVGLAAWIYGLFLDVSDTDGAPAAALGFDAILDDIMLYWIPGTGASSARLYWEAAQETPGHRGVNPTPLGVSVFPREPVRASRRWIESRYEHVVHHRVHDRGGHFAALEQPAALVEDIRATFVGLR</sequence>
<proteinExistence type="inferred from homology"/>
<dbReference type="RefSeq" id="WP_179761089.1">
    <property type="nucleotide sequence ID" value="NZ_BAAAJZ010000001.1"/>
</dbReference>
<keyword evidence="7" id="KW-1185">Reference proteome</keyword>
<evidence type="ECO:0000259" key="5">
    <source>
        <dbReference type="Pfam" id="PF06441"/>
    </source>
</evidence>
<dbReference type="InterPro" id="IPR029058">
    <property type="entry name" value="AB_hydrolase_fold"/>
</dbReference>
<comment type="similarity">
    <text evidence="1">Belongs to the peptidase S33 family.</text>
</comment>
<evidence type="ECO:0000256" key="1">
    <source>
        <dbReference type="ARBA" id="ARBA00010088"/>
    </source>
</evidence>
<feature type="active site" description="Nucleophile" evidence="4">
    <location>
        <position position="178"/>
    </location>
</feature>
<dbReference type="SUPFAM" id="SSF53474">
    <property type="entry name" value="alpha/beta-Hydrolases"/>
    <property type="match status" value="1"/>
</dbReference>
<feature type="domain" description="Epoxide hydrolase N-terminal" evidence="5">
    <location>
        <begin position="3"/>
        <end position="108"/>
    </location>
</feature>
<dbReference type="PRINTS" id="PR00412">
    <property type="entry name" value="EPOXHYDRLASE"/>
</dbReference>
<dbReference type="Gene3D" id="3.40.50.1820">
    <property type="entry name" value="alpha/beta hydrolase"/>
    <property type="match status" value="1"/>
</dbReference>
<protein>
    <submittedName>
        <fullName evidence="6">Microsomal epoxide hydrolase</fullName>
        <ecNumber evidence="6">3.3.2.9</ecNumber>
    </submittedName>
</protein>
<dbReference type="Proteomes" id="UP000549695">
    <property type="component" value="Unassembled WGS sequence"/>
</dbReference>
<comment type="caution">
    <text evidence="6">The sequence shown here is derived from an EMBL/GenBank/DDBJ whole genome shotgun (WGS) entry which is preliminary data.</text>
</comment>
<evidence type="ECO:0000256" key="4">
    <source>
        <dbReference type="PIRSR" id="PIRSR001112-1"/>
    </source>
</evidence>
<keyword evidence="2" id="KW-0058">Aromatic hydrocarbons catabolism</keyword>
<dbReference type="GO" id="GO:0033961">
    <property type="term" value="F:cis-stilbene-oxide hydrolase activity"/>
    <property type="evidence" value="ECO:0007669"/>
    <property type="project" value="UniProtKB-EC"/>
</dbReference>
<dbReference type="EC" id="3.3.2.9" evidence="6"/>
<evidence type="ECO:0000313" key="6">
    <source>
        <dbReference type="EMBL" id="NYG02060.1"/>
    </source>
</evidence>
<dbReference type="PANTHER" id="PTHR21661">
    <property type="entry name" value="EPOXIDE HYDROLASE 1-RELATED"/>
    <property type="match status" value="1"/>
</dbReference>
<evidence type="ECO:0000313" key="7">
    <source>
        <dbReference type="Proteomes" id="UP000549695"/>
    </source>
</evidence>
<dbReference type="GeneID" id="98052115"/>
<organism evidence="6 7">
    <name type="scientific">Pseudonocardia alni</name>
    <name type="common">Amycolata alni</name>
    <dbReference type="NCBI Taxonomy" id="33907"/>
    <lineage>
        <taxon>Bacteria</taxon>
        <taxon>Bacillati</taxon>
        <taxon>Actinomycetota</taxon>
        <taxon>Actinomycetes</taxon>
        <taxon>Pseudonocardiales</taxon>
        <taxon>Pseudonocardiaceae</taxon>
        <taxon>Pseudonocardia</taxon>
    </lineage>
</organism>
<gene>
    <name evidence="6" type="ORF">HDA37_002345</name>
</gene>
<dbReference type="Pfam" id="PF06441">
    <property type="entry name" value="EHN"/>
    <property type="match status" value="1"/>
</dbReference>
<dbReference type="PIRSF" id="PIRSF001112">
    <property type="entry name" value="Epoxide_hydrolase"/>
    <property type="match status" value="1"/>
</dbReference>